<dbReference type="GO" id="GO:0017101">
    <property type="term" value="C:aminoacyl-tRNA synthetase multienzyme complex"/>
    <property type="evidence" value="ECO:0007669"/>
    <property type="project" value="InterPro"/>
</dbReference>
<dbReference type="Gene3D" id="1.20.1050.10">
    <property type="match status" value="1"/>
</dbReference>
<keyword evidence="3" id="KW-1185">Reference proteome</keyword>
<dbReference type="InterPro" id="IPR010987">
    <property type="entry name" value="Glutathione-S-Trfase_C-like"/>
</dbReference>
<dbReference type="GO" id="GO:0005634">
    <property type="term" value="C:nucleus"/>
    <property type="evidence" value="ECO:0007669"/>
    <property type="project" value="TreeGrafter"/>
</dbReference>
<evidence type="ECO:0000313" key="2">
    <source>
        <dbReference type="EnsemblMetazoa" id="XP_019757294.1"/>
    </source>
</evidence>
<dbReference type="InterPro" id="IPR042450">
    <property type="entry name" value="EEF1E1"/>
</dbReference>
<dbReference type="GO" id="GO:0043517">
    <property type="term" value="P:positive regulation of DNA damage response, signal transduction by p53 class mediator"/>
    <property type="evidence" value="ECO:0007669"/>
    <property type="project" value="InterPro"/>
</dbReference>
<dbReference type="PROSITE" id="PS50405">
    <property type="entry name" value="GST_CTER"/>
    <property type="match status" value="1"/>
</dbReference>
<sequence>MFFFILKWVQLTEKHVCRANFLETDCYCLTINRLISIHMHLINLYTRVNNNQSTTGIINIVFSLLKESNSHLGVVDALNEAQIHQWLEYALVYVANASNSSNVQLVLKELNTILATKTYLVGTQLTIADVFLYYLLLNIMNNLSNLDKETYLNVSRWFDNIQQDRKLSQKNKLVDFSTIYLANFVPARH</sequence>
<dbReference type="SUPFAM" id="SSF47616">
    <property type="entry name" value="GST C-terminal domain-like"/>
    <property type="match status" value="1"/>
</dbReference>
<dbReference type="PANTHER" id="PTHR44490">
    <property type="entry name" value="EUKARYOTIC TRANSLATION ELONGATION FACTOR 1 EPSILON-1"/>
    <property type="match status" value="1"/>
</dbReference>
<dbReference type="EnsemblMetazoa" id="XM_019901735.1">
    <property type="protein sequence ID" value="XP_019757294.1"/>
    <property type="gene ID" value="LOC109535757"/>
</dbReference>
<accession>A0AAR5P879</accession>
<dbReference type="PANTHER" id="PTHR44490:SF1">
    <property type="entry name" value="EUKARYOTIC TRANSLATION ELONGATION FACTOR 1 EPSILON-1"/>
    <property type="match status" value="1"/>
</dbReference>
<dbReference type="InterPro" id="IPR053836">
    <property type="entry name" value="Arc1-like_N"/>
</dbReference>
<dbReference type="CDD" id="cd10305">
    <property type="entry name" value="GST_C_AIMP3"/>
    <property type="match status" value="1"/>
</dbReference>
<proteinExistence type="predicted"/>
<name>A0AAR5P879_DENPD</name>
<dbReference type="AlphaFoldDB" id="A0AAR5P879"/>
<feature type="domain" description="GST C-terminal" evidence="1">
    <location>
        <begin position="43"/>
        <end position="187"/>
    </location>
</feature>
<organism evidence="2 3">
    <name type="scientific">Dendroctonus ponderosae</name>
    <name type="common">Mountain pine beetle</name>
    <dbReference type="NCBI Taxonomy" id="77166"/>
    <lineage>
        <taxon>Eukaryota</taxon>
        <taxon>Metazoa</taxon>
        <taxon>Ecdysozoa</taxon>
        <taxon>Arthropoda</taxon>
        <taxon>Hexapoda</taxon>
        <taxon>Insecta</taxon>
        <taxon>Pterygota</taxon>
        <taxon>Neoptera</taxon>
        <taxon>Endopterygota</taxon>
        <taxon>Coleoptera</taxon>
        <taxon>Polyphaga</taxon>
        <taxon>Cucujiformia</taxon>
        <taxon>Curculionidae</taxon>
        <taxon>Scolytinae</taxon>
        <taxon>Dendroctonus</taxon>
    </lineage>
</organism>
<gene>
    <name evidence="2" type="primary">109535757</name>
</gene>
<evidence type="ECO:0000313" key="3">
    <source>
        <dbReference type="Proteomes" id="UP000019118"/>
    </source>
</evidence>
<reference evidence="3" key="1">
    <citation type="journal article" date="2013" name="Genome Biol.">
        <title>Draft genome of the mountain pine beetle, Dendroctonus ponderosae Hopkins, a major forest pest.</title>
        <authorList>
            <person name="Keeling C.I."/>
            <person name="Yuen M.M."/>
            <person name="Liao N.Y."/>
            <person name="Docking T.R."/>
            <person name="Chan S.K."/>
            <person name="Taylor G.A."/>
            <person name="Palmquist D.L."/>
            <person name="Jackman S.D."/>
            <person name="Nguyen A."/>
            <person name="Li M."/>
            <person name="Henderson H."/>
            <person name="Janes J.K."/>
            <person name="Zhao Y."/>
            <person name="Pandoh P."/>
            <person name="Moore R."/>
            <person name="Sperling F.A."/>
            <person name="Huber D.P."/>
            <person name="Birol I."/>
            <person name="Jones S.J."/>
            <person name="Bohlmann J."/>
        </authorList>
    </citation>
    <scope>NUCLEOTIDE SEQUENCE</scope>
</reference>
<reference evidence="2" key="2">
    <citation type="submission" date="2024-08" db="UniProtKB">
        <authorList>
            <consortium name="EnsemblMetazoa"/>
        </authorList>
    </citation>
    <scope>IDENTIFICATION</scope>
</reference>
<protein>
    <recommendedName>
        <fullName evidence="1">GST C-terminal domain-containing protein</fullName>
    </recommendedName>
</protein>
<dbReference type="GO" id="GO:0005737">
    <property type="term" value="C:cytoplasm"/>
    <property type="evidence" value="ECO:0007669"/>
    <property type="project" value="TreeGrafter"/>
</dbReference>
<dbReference type="Pfam" id="PF21972">
    <property type="entry name" value="Arc1p_N_like"/>
    <property type="match status" value="1"/>
</dbReference>
<evidence type="ECO:0000259" key="1">
    <source>
        <dbReference type="PROSITE" id="PS50405"/>
    </source>
</evidence>
<dbReference type="InterPro" id="IPR036282">
    <property type="entry name" value="Glutathione-S-Trfase_C_sf"/>
</dbReference>
<dbReference type="Proteomes" id="UP000019118">
    <property type="component" value="Unassembled WGS sequence"/>
</dbReference>
<dbReference type="InterPro" id="IPR053837">
    <property type="entry name" value="AIMP3/p18_C"/>
</dbReference>